<feature type="compositionally biased region" description="Basic and acidic residues" evidence="1">
    <location>
        <begin position="264"/>
        <end position="276"/>
    </location>
</feature>
<evidence type="ECO:0000313" key="2">
    <source>
        <dbReference type="EMBL" id="PIO56993.1"/>
    </source>
</evidence>
<accession>A0A2G9TG95</accession>
<keyword evidence="3" id="KW-1185">Reference proteome</keyword>
<reference evidence="2 3" key="1">
    <citation type="submission" date="2015-09" db="EMBL/GenBank/DDBJ databases">
        <title>Draft genome of the parasitic nematode Teladorsagia circumcincta isolate WARC Sus (inbred).</title>
        <authorList>
            <person name="Mitreva M."/>
        </authorList>
    </citation>
    <scope>NUCLEOTIDE SEQUENCE [LARGE SCALE GENOMIC DNA]</scope>
    <source>
        <strain evidence="2 3">S</strain>
    </source>
</reference>
<feature type="compositionally biased region" description="Basic and acidic residues" evidence="1">
    <location>
        <begin position="57"/>
        <end position="67"/>
    </location>
</feature>
<organism evidence="2 3">
    <name type="scientific">Teladorsagia circumcincta</name>
    <name type="common">Brown stomach worm</name>
    <name type="synonym">Ostertagia circumcincta</name>
    <dbReference type="NCBI Taxonomy" id="45464"/>
    <lineage>
        <taxon>Eukaryota</taxon>
        <taxon>Metazoa</taxon>
        <taxon>Ecdysozoa</taxon>
        <taxon>Nematoda</taxon>
        <taxon>Chromadorea</taxon>
        <taxon>Rhabditida</taxon>
        <taxon>Rhabditina</taxon>
        <taxon>Rhabditomorpha</taxon>
        <taxon>Strongyloidea</taxon>
        <taxon>Trichostrongylidae</taxon>
        <taxon>Teladorsagia</taxon>
    </lineage>
</organism>
<feature type="compositionally biased region" description="Polar residues" evidence="1">
    <location>
        <begin position="362"/>
        <end position="375"/>
    </location>
</feature>
<feature type="compositionally biased region" description="Basic and acidic residues" evidence="1">
    <location>
        <begin position="1"/>
        <end position="11"/>
    </location>
</feature>
<evidence type="ECO:0000313" key="3">
    <source>
        <dbReference type="Proteomes" id="UP000230423"/>
    </source>
</evidence>
<proteinExistence type="predicted"/>
<dbReference type="AlphaFoldDB" id="A0A2G9TG95"/>
<name>A0A2G9TG95_TELCI</name>
<gene>
    <name evidence="2" type="ORF">TELCIR_21605</name>
</gene>
<feature type="compositionally biased region" description="Polar residues" evidence="1">
    <location>
        <begin position="237"/>
        <end position="250"/>
    </location>
</feature>
<feature type="region of interest" description="Disordered" evidence="1">
    <location>
        <begin position="1"/>
        <end position="403"/>
    </location>
</feature>
<feature type="non-terminal residue" evidence="2">
    <location>
        <position position="455"/>
    </location>
</feature>
<feature type="region of interest" description="Disordered" evidence="1">
    <location>
        <begin position="418"/>
        <end position="455"/>
    </location>
</feature>
<evidence type="ECO:0000256" key="1">
    <source>
        <dbReference type="SAM" id="MobiDB-lite"/>
    </source>
</evidence>
<dbReference type="EMBL" id="KZ371759">
    <property type="protein sequence ID" value="PIO56993.1"/>
    <property type="molecule type" value="Genomic_DNA"/>
</dbReference>
<sequence>MRTHQKEETAQSERTSAVKRLQVNHSSPPPSDREVIDFSKLSSSRSPHPAKWVFGETPRKQEYKLEKPPSNLKTEPSERSDLHRLVSSKSSHNSEWIIGGTPKKQDQIEKPISTVKTDPTPASDTKSFPVAQSPGPNDGKKPDLHKLLSSKSTAAHPDEWILGGAASKKQDGQAAKVPSSKAEATPASDAGSIPAARSPGPESGKKPDLHKLLSSKSTAAHPDEWILGRASSKKQDGQTAKMPSSKTEPTPSADAGSFAAGRSPRPDDGKKPDLHKLLSGKSTAAHPDEWILGGAAPKREAGQTAKAPSAAQAGPTLKSEWILQTEHVKDARALTPAPGPSLYQLEPTQSDGHVNAAKKDSSATTQQPKKSSESLSRLFAFDEAMAADEDNQPISPSTVKSEIMPRGEKAVCLMSNLRLRGRSGSHQSVEEKIIRRRRSGSRQLAEERPTERASS</sequence>
<dbReference type="Proteomes" id="UP000230423">
    <property type="component" value="Unassembled WGS sequence"/>
</dbReference>
<feature type="compositionally biased region" description="Polar residues" evidence="1">
    <location>
        <begin position="114"/>
        <end position="126"/>
    </location>
</feature>
<feature type="compositionally biased region" description="Basic and acidic residues" evidence="1">
    <location>
        <begin position="444"/>
        <end position="455"/>
    </location>
</feature>
<protein>
    <submittedName>
        <fullName evidence="2">Uncharacterized protein</fullName>
    </submittedName>
</protein>
<feature type="compositionally biased region" description="Basic and acidic residues" evidence="1">
    <location>
        <begin position="75"/>
        <end position="84"/>
    </location>
</feature>
<dbReference type="OrthoDB" id="5876712at2759"/>